<evidence type="ECO:0000256" key="6">
    <source>
        <dbReference type="ARBA" id="ARBA00022777"/>
    </source>
</evidence>
<dbReference type="SMART" id="SM00091">
    <property type="entry name" value="PAS"/>
    <property type="match status" value="1"/>
</dbReference>
<keyword evidence="15" id="KW-1185">Reference proteome</keyword>
<proteinExistence type="predicted"/>
<dbReference type="Gene3D" id="3.40.50.2300">
    <property type="match status" value="2"/>
</dbReference>
<dbReference type="CDD" id="cd00130">
    <property type="entry name" value="PAS"/>
    <property type="match status" value="1"/>
</dbReference>
<evidence type="ECO:0000256" key="1">
    <source>
        <dbReference type="ARBA" id="ARBA00000085"/>
    </source>
</evidence>
<dbReference type="InterPro" id="IPR035965">
    <property type="entry name" value="PAS-like_dom_sf"/>
</dbReference>
<evidence type="ECO:0000259" key="10">
    <source>
        <dbReference type="PROSITE" id="PS50109"/>
    </source>
</evidence>
<dbReference type="PANTHER" id="PTHR43065">
    <property type="entry name" value="SENSOR HISTIDINE KINASE"/>
    <property type="match status" value="1"/>
</dbReference>
<organism evidence="14 15">
    <name type="scientific">Actomonas aquatica</name>
    <dbReference type="NCBI Taxonomy" id="2866162"/>
    <lineage>
        <taxon>Bacteria</taxon>
        <taxon>Pseudomonadati</taxon>
        <taxon>Verrucomicrobiota</taxon>
        <taxon>Opitutia</taxon>
        <taxon>Opitutales</taxon>
        <taxon>Opitutaceae</taxon>
        <taxon>Actomonas</taxon>
    </lineage>
</organism>
<feature type="domain" description="Response regulatory" evidence="11">
    <location>
        <begin position="6"/>
        <end position="121"/>
    </location>
</feature>
<evidence type="ECO:0000256" key="9">
    <source>
        <dbReference type="PROSITE-ProRule" id="PRU00169"/>
    </source>
</evidence>
<feature type="modified residue" description="4-aspartylphosphate" evidence="9">
    <location>
        <position position="578"/>
    </location>
</feature>
<evidence type="ECO:0000256" key="8">
    <source>
        <dbReference type="ARBA" id="ARBA00023012"/>
    </source>
</evidence>
<dbReference type="Gene3D" id="1.10.287.130">
    <property type="match status" value="1"/>
</dbReference>
<dbReference type="InterPro" id="IPR000700">
    <property type="entry name" value="PAS-assoc_C"/>
</dbReference>
<dbReference type="Pfam" id="PF00512">
    <property type="entry name" value="HisKA"/>
    <property type="match status" value="1"/>
</dbReference>
<keyword evidence="3 9" id="KW-0597">Phosphoprotein</keyword>
<dbReference type="SMART" id="SM00388">
    <property type="entry name" value="HisKA"/>
    <property type="match status" value="1"/>
</dbReference>
<dbReference type="SMART" id="SM00387">
    <property type="entry name" value="HATPase_c"/>
    <property type="match status" value="1"/>
</dbReference>
<dbReference type="InterPro" id="IPR001789">
    <property type="entry name" value="Sig_transdc_resp-reg_receiver"/>
</dbReference>
<dbReference type="CDD" id="cd17534">
    <property type="entry name" value="REC_DC-like"/>
    <property type="match status" value="1"/>
</dbReference>
<feature type="domain" description="PAS" evidence="12">
    <location>
        <begin position="133"/>
        <end position="204"/>
    </location>
</feature>
<evidence type="ECO:0000256" key="3">
    <source>
        <dbReference type="ARBA" id="ARBA00022553"/>
    </source>
</evidence>
<dbReference type="SUPFAM" id="SSF55785">
    <property type="entry name" value="PYP-like sensor domain (PAS domain)"/>
    <property type="match status" value="1"/>
</dbReference>
<dbReference type="RefSeq" id="WP_221031684.1">
    <property type="nucleotide sequence ID" value="NZ_CP139781.1"/>
</dbReference>
<dbReference type="PROSITE" id="PS50113">
    <property type="entry name" value="PAC"/>
    <property type="match status" value="1"/>
</dbReference>
<dbReference type="PROSITE" id="PS50110">
    <property type="entry name" value="RESPONSE_REGULATORY"/>
    <property type="match status" value="2"/>
</dbReference>
<dbReference type="NCBIfam" id="TIGR00229">
    <property type="entry name" value="sensory_box"/>
    <property type="match status" value="1"/>
</dbReference>
<evidence type="ECO:0000313" key="15">
    <source>
        <dbReference type="Proteomes" id="UP000738431"/>
    </source>
</evidence>
<accession>A0ABZ1C480</accession>
<dbReference type="SUPFAM" id="SSF55874">
    <property type="entry name" value="ATPase domain of HSP90 chaperone/DNA topoisomerase II/histidine kinase"/>
    <property type="match status" value="1"/>
</dbReference>
<dbReference type="InterPro" id="IPR003661">
    <property type="entry name" value="HisK_dim/P_dom"/>
</dbReference>
<dbReference type="PANTHER" id="PTHR43065:SF46">
    <property type="entry name" value="C4-DICARBOXYLATE TRANSPORT SENSOR PROTEIN DCTB"/>
    <property type="match status" value="1"/>
</dbReference>
<evidence type="ECO:0000256" key="4">
    <source>
        <dbReference type="ARBA" id="ARBA00022679"/>
    </source>
</evidence>
<dbReference type="InterPro" id="IPR005467">
    <property type="entry name" value="His_kinase_dom"/>
</dbReference>
<feature type="domain" description="Response regulatory" evidence="11">
    <location>
        <begin position="528"/>
        <end position="643"/>
    </location>
</feature>
<dbReference type="InterPro" id="IPR000014">
    <property type="entry name" value="PAS"/>
</dbReference>
<dbReference type="Pfam" id="PF00072">
    <property type="entry name" value="Response_reg"/>
    <property type="match status" value="2"/>
</dbReference>
<keyword evidence="6" id="KW-0418">Kinase</keyword>
<dbReference type="Pfam" id="PF02518">
    <property type="entry name" value="HATPase_c"/>
    <property type="match status" value="1"/>
</dbReference>
<dbReference type="PRINTS" id="PR00344">
    <property type="entry name" value="BCTRLSENSOR"/>
</dbReference>
<dbReference type="SMART" id="SM00086">
    <property type="entry name" value="PAC"/>
    <property type="match status" value="1"/>
</dbReference>
<dbReference type="SUPFAM" id="SSF52172">
    <property type="entry name" value="CheY-like"/>
    <property type="match status" value="2"/>
</dbReference>
<evidence type="ECO:0000313" key="14">
    <source>
        <dbReference type="EMBL" id="WRQ86180.1"/>
    </source>
</evidence>
<keyword evidence="4" id="KW-0808">Transferase</keyword>
<dbReference type="InterPro" id="IPR004358">
    <property type="entry name" value="Sig_transdc_His_kin-like_C"/>
</dbReference>
<dbReference type="SUPFAM" id="SSF47384">
    <property type="entry name" value="Homodimeric domain of signal transducing histidine kinase"/>
    <property type="match status" value="1"/>
</dbReference>
<evidence type="ECO:0000256" key="7">
    <source>
        <dbReference type="ARBA" id="ARBA00022840"/>
    </source>
</evidence>
<dbReference type="PROSITE" id="PS50109">
    <property type="entry name" value="HIS_KIN"/>
    <property type="match status" value="1"/>
</dbReference>
<dbReference type="InterPro" id="IPR013656">
    <property type="entry name" value="PAS_4"/>
</dbReference>
<dbReference type="InterPro" id="IPR011006">
    <property type="entry name" value="CheY-like_superfamily"/>
</dbReference>
<dbReference type="InterPro" id="IPR001610">
    <property type="entry name" value="PAC"/>
</dbReference>
<evidence type="ECO:0000256" key="2">
    <source>
        <dbReference type="ARBA" id="ARBA00012438"/>
    </source>
</evidence>
<evidence type="ECO:0000259" key="12">
    <source>
        <dbReference type="PROSITE" id="PS50112"/>
    </source>
</evidence>
<dbReference type="EC" id="2.7.13.3" evidence="2"/>
<sequence>MNAPIRILVVEDEAILAEDLRESLERQSYKVIETVDNAEDARRVVQESKPDLIMMDIHLAGSEDGISTAASIRQLHDIPIIFLTAHSDQATLDRAKRTSPYGYLVKPFEDQELRAAIETATYRHDADSQLRKMERWLRTTLHSIGDGVITVDLDRRVTFLNPVAEAVTGWTRQAAIGRPYHEVFKLRANKKLVEDALAPVLEDGELLHFDENYTIENRDGELRRVDDSVAPIRNDEGKVTGAIIIFRDATEKWELEQLRQMGERRMQEAQRLESLGVLAAGIAHDFNNLLAIMMGHAEMIADCDAVPAREKDYLAQIKDAGRRAAHLCEQMLSYAESGGFERRPINITPILEQSAKLLPPSLPAGIHVKLDLDPHLPPIDGHAGRIQQLLTNLVLNGLEAMEGKAGNLEITSRAVPTLPDNLRLAPPTGLKPPEGWVCVSIEDEGCGIASATLDRIFDPFFSTKFTGRGLGLAIVFNVLRLHDGGLNVISADGVGTRFDIYLPASKVREAPPPPSAWSADWVAPAGRQALIIDDEDSVRLVLRRHLEKLGLQCHDTAKADEALAIIKATPDLSVIFLDLTMPDITGVELLSRIRPEYPELPVVFVSGFSQESISSILETDDYTTFLQKPFERAELARALRESLR</sequence>
<gene>
    <name evidence="14" type="ORF">K1X11_015300</name>
</gene>
<dbReference type="Pfam" id="PF08448">
    <property type="entry name" value="PAS_4"/>
    <property type="match status" value="1"/>
</dbReference>
<dbReference type="Gene3D" id="3.30.450.20">
    <property type="entry name" value="PAS domain"/>
    <property type="match status" value="1"/>
</dbReference>
<name>A0ABZ1C480_9BACT</name>
<dbReference type="Proteomes" id="UP000738431">
    <property type="component" value="Chromosome"/>
</dbReference>
<dbReference type="SMART" id="SM00448">
    <property type="entry name" value="REC"/>
    <property type="match status" value="2"/>
</dbReference>
<reference evidence="14 15" key="1">
    <citation type="submission" date="2021-08" db="EMBL/GenBank/DDBJ databases">
        <authorList>
            <person name="Zhang D."/>
            <person name="Zhang A."/>
            <person name="Wang L."/>
        </authorList>
    </citation>
    <scope>NUCLEOTIDE SEQUENCE [LARGE SCALE GENOMIC DNA]</scope>
    <source>
        <strain evidence="14 15">WL0086</strain>
    </source>
</reference>
<dbReference type="EMBL" id="CP139781">
    <property type="protein sequence ID" value="WRQ86180.1"/>
    <property type="molecule type" value="Genomic_DNA"/>
</dbReference>
<keyword evidence="5" id="KW-0547">Nucleotide-binding</keyword>
<keyword evidence="8" id="KW-0902">Two-component regulatory system</keyword>
<protein>
    <recommendedName>
        <fullName evidence="2">histidine kinase</fullName>
        <ecNumber evidence="2">2.7.13.3</ecNumber>
    </recommendedName>
</protein>
<evidence type="ECO:0000259" key="13">
    <source>
        <dbReference type="PROSITE" id="PS50113"/>
    </source>
</evidence>
<dbReference type="InterPro" id="IPR036890">
    <property type="entry name" value="HATPase_C_sf"/>
</dbReference>
<reference evidence="14 15" key="2">
    <citation type="submission" date="2023-12" db="EMBL/GenBank/DDBJ databases">
        <title>Description of an unclassified Opitutus bacterium of Verrucomicrobiota.</title>
        <authorList>
            <person name="Zhang D.-F."/>
        </authorList>
    </citation>
    <scope>NUCLEOTIDE SEQUENCE [LARGE SCALE GENOMIC DNA]</scope>
    <source>
        <strain evidence="14 15">WL0086</strain>
    </source>
</reference>
<comment type="catalytic activity">
    <reaction evidence="1">
        <text>ATP + protein L-histidine = ADP + protein N-phospho-L-histidine.</text>
        <dbReference type="EC" id="2.7.13.3"/>
    </reaction>
</comment>
<feature type="modified residue" description="4-aspartylphosphate" evidence="9">
    <location>
        <position position="56"/>
    </location>
</feature>
<evidence type="ECO:0000256" key="5">
    <source>
        <dbReference type="ARBA" id="ARBA00022741"/>
    </source>
</evidence>
<dbReference type="InterPro" id="IPR036097">
    <property type="entry name" value="HisK_dim/P_sf"/>
</dbReference>
<feature type="domain" description="Histidine kinase" evidence="10">
    <location>
        <begin position="281"/>
        <end position="506"/>
    </location>
</feature>
<keyword evidence="7" id="KW-0067">ATP-binding</keyword>
<dbReference type="InterPro" id="IPR003594">
    <property type="entry name" value="HATPase_dom"/>
</dbReference>
<dbReference type="PROSITE" id="PS50112">
    <property type="entry name" value="PAS"/>
    <property type="match status" value="1"/>
</dbReference>
<evidence type="ECO:0000259" key="11">
    <source>
        <dbReference type="PROSITE" id="PS50110"/>
    </source>
</evidence>
<dbReference type="Gene3D" id="3.30.565.10">
    <property type="entry name" value="Histidine kinase-like ATPase, C-terminal domain"/>
    <property type="match status" value="1"/>
</dbReference>
<feature type="domain" description="PAC" evidence="13">
    <location>
        <begin position="209"/>
        <end position="261"/>
    </location>
</feature>